<protein>
    <submittedName>
        <fullName evidence="2">Uncharacterized protein</fullName>
    </submittedName>
</protein>
<reference evidence="2 3" key="1">
    <citation type="submission" date="2019-01" db="EMBL/GenBank/DDBJ databases">
        <title>A chromosome-scale genome assembly of the yellow perch, Perca flavescens.</title>
        <authorList>
            <person name="Feron R."/>
            <person name="Morvezen R."/>
            <person name="Bestin A."/>
            <person name="Haffray P."/>
            <person name="Klopp C."/>
            <person name="Zahm M."/>
            <person name="Cabau C."/>
            <person name="Roques C."/>
            <person name="Donnadieu C."/>
            <person name="Bouchez O."/>
            <person name="Christie M."/>
            <person name="Larson W."/>
            <person name="Guiguen Y."/>
        </authorList>
    </citation>
    <scope>NUCLEOTIDE SEQUENCE [LARGE SCALE GENOMIC DNA]</scope>
    <source>
        <strain evidence="2">YP-PL-M2</strain>
        <tissue evidence="2">Blood</tissue>
    </source>
</reference>
<dbReference type="AlphaFoldDB" id="A0A484CWG0"/>
<dbReference type="EMBL" id="SCKG01000010">
    <property type="protein sequence ID" value="TDH07283.1"/>
    <property type="molecule type" value="Genomic_DNA"/>
</dbReference>
<accession>A0A484CWG0</accession>
<feature type="region of interest" description="Disordered" evidence="1">
    <location>
        <begin position="73"/>
        <end position="123"/>
    </location>
</feature>
<comment type="caution">
    <text evidence="2">The sequence shown here is derived from an EMBL/GenBank/DDBJ whole genome shotgun (WGS) entry which is preliminary data.</text>
</comment>
<sequence length="123" mass="13669">MLVVMATLNASTPVETLLAAIHLERFQDTLRAEPGLLVARDFTHLDNDAWSAWESPPRTPKRILRLVGHIQRTESQRANQKADSPADRCQSVSARQSAGVEEQFAPTSPAMLTDAERSRLPRP</sequence>
<evidence type="ECO:0000313" key="3">
    <source>
        <dbReference type="Proteomes" id="UP000295070"/>
    </source>
</evidence>
<organism evidence="2 3">
    <name type="scientific">Perca flavescens</name>
    <name type="common">American yellow perch</name>
    <name type="synonym">Morone flavescens</name>
    <dbReference type="NCBI Taxonomy" id="8167"/>
    <lineage>
        <taxon>Eukaryota</taxon>
        <taxon>Metazoa</taxon>
        <taxon>Chordata</taxon>
        <taxon>Craniata</taxon>
        <taxon>Vertebrata</taxon>
        <taxon>Euteleostomi</taxon>
        <taxon>Actinopterygii</taxon>
        <taxon>Neopterygii</taxon>
        <taxon>Teleostei</taxon>
        <taxon>Neoteleostei</taxon>
        <taxon>Acanthomorphata</taxon>
        <taxon>Eupercaria</taxon>
        <taxon>Perciformes</taxon>
        <taxon>Percoidei</taxon>
        <taxon>Percidae</taxon>
        <taxon>Percinae</taxon>
        <taxon>Perca</taxon>
    </lineage>
</organism>
<dbReference type="STRING" id="8167.A0A484CWG0"/>
<proteinExistence type="predicted"/>
<keyword evidence="3" id="KW-1185">Reference proteome</keyword>
<name>A0A484CWG0_PERFV</name>
<gene>
    <name evidence="2" type="ORF">EPR50_G00104260</name>
</gene>
<feature type="compositionally biased region" description="Basic and acidic residues" evidence="1">
    <location>
        <begin position="114"/>
        <end position="123"/>
    </location>
</feature>
<evidence type="ECO:0000313" key="2">
    <source>
        <dbReference type="EMBL" id="TDH07283.1"/>
    </source>
</evidence>
<dbReference type="Proteomes" id="UP000295070">
    <property type="component" value="Chromosome 10"/>
</dbReference>
<evidence type="ECO:0000256" key="1">
    <source>
        <dbReference type="SAM" id="MobiDB-lite"/>
    </source>
</evidence>